<name>A0A9X1TKQ3_9BACT</name>
<dbReference type="EMBL" id="JAJTTC010000001">
    <property type="protein sequence ID" value="MCF0061438.1"/>
    <property type="molecule type" value="Genomic_DNA"/>
</dbReference>
<accession>A0A9X1TKQ3</accession>
<dbReference type="AlphaFoldDB" id="A0A9X1TKQ3"/>
<dbReference type="RefSeq" id="WP_234654719.1">
    <property type="nucleotide sequence ID" value="NZ_CP094997.1"/>
</dbReference>
<gene>
    <name evidence="3" type="ORF">LXM26_08040</name>
</gene>
<evidence type="ECO:0000313" key="3">
    <source>
        <dbReference type="EMBL" id="MCF0061438.1"/>
    </source>
</evidence>
<organism evidence="3 4">
    <name type="scientific">Dyadobacter chenwenxiniae</name>
    <dbReference type="NCBI Taxonomy" id="2906456"/>
    <lineage>
        <taxon>Bacteria</taxon>
        <taxon>Pseudomonadati</taxon>
        <taxon>Bacteroidota</taxon>
        <taxon>Cytophagia</taxon>
        <taxon>Cytophagales</taxon>
        <taxon>Spirosomataceae</taxon>
        <taxon>Dyadobacter</taxon>
    </lineage>
</organism>
<dbReference type="NCBIfam" id="TIGR04183">
    <property type="entry name" value="Por_Secre_tail"/>
    <property type="match status" value="1"/>
</dbReference>
<evidence type="ECO:0000313" key="4">
    <source>
        <dbReference type="Proteomes" id="UP001139000"/>
    </source>
</evidence>
<proteinExistence type="predicted"/>
<reference evidence="3" key="1">
    <citation type="submission" date="2021-12" db="EMBL/GenBank/DDBJ databases">
        <title>Novel species in genus Dyadobacter.</title>
        <authorList>
            <person name="Ma C."/>
        </authorList>
    </citation>
    <scope>NUCLEOTIDE SEQUENCE</scope>
    <source>
        <strain evidence="3">LJ419</strain>
    </source>
</reference>
<evidence type="ECO:0000256" key="1">
    <source>
        <dbReference type="SAM" id="SignalP"/>
    </source>
</evidence>
<evidence type="ECO:0000259" key="2">
    <source>
        <dbReference type="Pfam" id="PF18962"/>
    </source>
</evidence>
<keyword evidence="1" id="KW-0732">Signal</keyword>
<feature type="domain" description="Secretion system C-terminal sorting" evidence="2">
    <location>
        <begin position="46"/>
        <end position="116"/>
    </location>
</feature>
<comment type="caution">
    <text evidence="3">The sequence shown here is derived from an EMBL/GenBank/DDBJ whole genome shotgun (WGS) entry which is preliminary data.</text>
</comment>
<dbReference type="InterPro" id="IPR026444">
    <property type="entry name" value="Secre_tail"/>
</dbReference>
<sequence length="123" mass="13913">MKKIISGAILLFSLSAFQAEAQDKIIKSKYGLTIYPVKTTTNAVTIYPNPAASTVRFKSTKPLVDFNLEVVDQTGFSCLKLQHRTDETLDISQLPNGIYIVRFTKGKESYSQKLIVQREQFDY</sequence>
<feature type="signal peptide" evidence="1">
    <location>
        <begin position="1"/>
        <end position="21"/>
    </location>
</feature>
<dbReference type="Proteomes" id="UP001139000">
    <property type="component" value="Unassembled WGS sequence"/>
</dbReference>
<protein>
    <submittedName>
        <fullName evidence="3">T9SS type A sorting domain-containing protein</fullName>
    </submittedName>
</protein>
<feature type="chain" id="PRO_5040773857" evidence="1">
    <location>
        <begin position="22"/>
        <end position="123"/>
    </location>
</feature>
<keyword evidence="4" id="KW-1185">Reference proteome</keyword>
<dbReference type="Pfam" id="PF18962">
    <property type="entry name" value="Por_Secre_tail"/>
    <property type="match status" value="1"/>
</dbReference>